<gene>
    <name evidence="1" type="ORF">BCL74_3626</name>
</gene>
<evidence type="ECO:0000313" key="2">
    <source>
        <dbReference type="Proteomes" id="UP000277424"/>
    </source>
</evidence>
<dbReference type="PROSITE" id="PS51257">
    <property type="entry name" value="PROKAR_LIPOPROTEIN"/>
    <property type="match status" value="1"/>
</dbReference>
<reference evidence="1 2" key="1">
    <citation type="submission" date="2018-10" db="EMBL/GenBank/DDBJ databases">
        <title>Comparative analysis of microorganisms from saline springs in Andes Mountain Range, Colombia.</title>
        <authorList>
            <person name="Rubin E."/>
        </authorList>
    </citation>
    <scope>NUCLEOTIDE SEQUENCE [LARGE SCALE GENOMIC DNA]</scope>
    <source>
        <strain evidence="1 2">USBA 36</strain>
    </source>
</reference>
<organism evidence="1 2">
    <name type="scientific">Oceanibaculum indicum</name>
    <dbReference type="NCBI Taxonomy" id="526216"/>
    <lineage>
        <taxon>Bacteria</taxon>
        <taxon>Pseudomonadati</taxon>
        <taxon>Pseudomonadota</taxon>
        <taxon>Alphaproteobacteria</taxon>
        <taxon>Rhodospirillales</taxon>
        <taxon>Oceanibaculaceae</taxon>
        <taxon>Oceanibaculum</taxon>
    </lineage>
</organism>
<sequence length="290" mass="30878">MLGFRSLLGLLIIVLLAACQPLPQPFQPADKDRAANPLLDLPGGEGVMVLPVTGTAPEAGQEAAIALARAIAKALNDQGLPASTTGNAASLILRGEAELQERTDSRDRVRVGWTLFDAAGREIQRHESLWWVNRPHWERGTQETLAGMAAEAAPALARAIQGEPIRQVPVVDGLYIWSVDGAPGDGNVALKRMVEASLKERGLRIAEAMDEDALVLLGSVAIDPVPNRKQDKVTVRWSVIRLDGREIGTVEQSNPVPAGALNGAWGQVAFLVAEAAADGIVQLVQEAGRR</sequence>
<evidence type="ECO:0000313" key="1">
    <source>
        <dbReference type="EMBL" id="RKQ67965.1"/>
    </source>
</evidence>
<dbReference type="Proteomes" id="UP000277424">
    <property type="component" value="Unassembled WGS sequence"/>
</dbReference>
<evidence type="ECO:0008006" key="3">
    <source>
        <dbReference type="Google" id="ProtNLM"/>
    </source>
</evidence>
<name>A0A420WAG1_9PROT</name>
<accession>A0A420WAG1</accession>
<proteinExistence type="predicted"/>
<dbReference type="RefSeq" id="WP_121222188.1">
    <property type="nucleotide sequence ID" value="NZ_RBIG01000005.1"/>
</dbReference>
<comment type="caution">
    <text evidence="1">The sequence shown here is derived from an EMBL/GenBank/DDBJ whole genome shotgun (WGS) entry which is preliminary data.</text>
</comment>
<dbReference type="AlphaFoldDB" id="A0A420WAG1"/>
<dbReference type="EMBL" id="RBIG01000005">
    <property type="protein sequence ID" value="RKQ67965.1"/>
    <property type="molecule type" value="Genomic_DNA"/>
</dbReference>
<dbReference type="OrthoDB" id="8448536at2"/>
<protein>
    <recommendedName>
        <fullName evidence="3">Lipoprotein</fullName>
    </recommendedName>
</protein>